<dbReference type="InterPro" id="IPR036287">
    <property type="entry name" value="Rv1873-like_sf"/>
</dbReference>
<proteinExistence type="predicted"/>
<protein>
    <submittedName>
        <fullName evidence="1">DUF1810 domain-containing protein</fullName>
    </submittedName>
</protein>
<dbReference type="AlphaFoldDB" id="A0A8I0DT24"/>
<dbReference type="InterPro" id="IPR014937">
    <property type="entry name" value="DUF1810"/>
</dbReference>
<name>A0A8I0DT24_9FIRM</name>
<sequence length="141" mass="16497">MYDLTKYKYAHQQNYEIALSEIRNGRKSSHWMWYIFPQLKGLGRSTTSEYYGIQNLDEAKEFLADDYLGGHLVEISYALLRIDCNDAKTIFGRPDDMKLKSSMTLFSLAASDEDVFKKVLDKFFGGKVDYKTMKILERRSY</sequence>
<gene>
    <name evidence="1" type="ORF">H8S09_12430</name>
</gene>
<organism evidence="1 2">
    <name type="scientific">Coprococcus hominis</name>
    <name type="common">ex Liu et al. 2022</name>
    <dbReference type="NCBI Taxonomy" id="2763039"/>
    <lineage>
        <taxon>Bacteria</taxon>
        <taxon>Bacillati</taxon>
        <taxon>Bacillota</taxon>
        <taxon>Clostridia</taxon>
        <taxon>Lachnospirales</taxon>
        <taxon>Lachnospiraceae</taxon>
        <taxon>Coprococcus</taxon>
    </lineage>
</organism>
<dbReference type="PIRSF" id="PIRSF008546">
    <property type="entry name" value="UCP008546"/>
    <property type="match status" value="1"/>
</dbReference>
<evidence type="ECO:0000313" key="1">
    <source>
        <dbReference type="EMBL" id="MBC5663668.1"/>
    </source>
</evidence>
<dbReference type="Pfam" id="PF08837">
    <property type="entry name" value="DUF1810"/>
    <property type="match status" value="1"/>
</dbReference>
<dbReference type="EMBL" id="JACOOX010000007">
    <property type="protein sequence ID" value="MBC5663668.1"/>
    <property type="molecule type" value="Genomic_DNA"/>
</dbReference>
<dbReference type="Gene3D" id="1.25.40.380">
    <property type="entry name" value="Protein of unknown function DUF1810"/>
    <property type="match status" value="1"/>
</dbReference>
<keyword evidence="2" id="KW-1185">Reference proteome</keyword>
<dbReference type="RefSeq" id="WP_186847944.1">
    <property type="nucleotide sequence ID" value="NZ_JACOOX010000007.1"/>
</dbReference>
<dbReference type="SUPFAM" id="SSF140736">
    <property type="entry name" value="Rv1873-like"/>
    <property type="match status" value="1"/>
</dbReference>
<accession>A0A8I0DT24</accession>
<comment type="caution">
    <text evidence="1">The sequence shown here is derived from an EMBL/GenBank/DDBJ whole genome shotgun (WGS) entry which is preliminary data.</text>
</comment>
<evidence type="ECO:0000313" key="2">
    <source>
        <dbReference type="Proteomes" id="UP000615234"/>
    </source>
</evidence>
<dbReference type="Proteomes" id="UP000615234">
    <property type="component" value="Unassembled WGS sequence"/>
</dbReference>
<reference evidence="1 2" key="1">
    <citation type="submission" date="2020-08" db="EMBL/GenBank/DDBJ databases">
        <title>Genome public.</title>
        <authorList>
            <person name="Liu C."/>
            <person name="Sun Q."/>
        </authorList>
    </citation>
    <scope>NUCLEOTIDE SEQUENCE [LARGE SCALE GENOMIC DNA]</scope>
    <source>
        <strain evidence="1 2">NSJ-10</strain>
    </source>
</reference>